<feature type="signal peptide" evidence="2">
    <location>
        <begin position="1"/>
        <end position="19"/>
    </location>
</feature>
<accession>A0A4U0XF86</accession>
<organism evidence="3 4">
    <name type="scientific">Friedmanniomyces simplex</name>
    <dbReference type="NCBI Taxonomy" id="329884"/>
    <lineage>
        <taxon>Eukaryota</taxon>
        <taxon>Fungi</taxon>
        <taxon>Dikarya</taxon>
        <taxon>Ascomycota</taxon>
        <taxon>Pezizomycotina</taxon>
        <taxon>Dothideomycetes</taxon>
        <taxon>Dothideomycetidae</taxon>
        <taxon>Mycosphaerellales</taxon>
        <taxon>Teratosphaeriaceae</taxon>
        <taxon>Friedmanniomyces</taxon>
    </lineage>
</organism>
<keyword evidence="2" id="KW-0732">Signal</keyword>
<sequence>MHLARTIQLLAIMAATTVASPIRMPPGTVIIPPPSPKRHRNSPGKQQVLPVGPVYGPDADSLPYIDAVEGALGAGSSDAE</sequence>
<dbReference type="AlphaFoldDB" id="A0A4U0XF86"/>
<protein>
    <submittedName>
        <fullName evidence="3">Uncharacterized protein</fullName>
    </submittedName>
</protein>
<keyword evidence="4" id="KW-1185">Reference proteome</keyword>
<evidence type="ECO:0000313" key="3">
    <source>
        <dbReference type="EMBL" id="TKA73285.1"/>
    </source>
</evidence>
<reference evidence="3 4" key="1">
    <citation type="submission" date="2017-03" db="EMBL/GenBank/DDBJ databases">
        <title>Genomes of endolithic fungi from Antarctica.</title>
        <authorList>
            <person name="Coleine C."/>
            <person name="Masonjones S."/>
            <person name="Stajich J.E."/>
        </authorList>
    </citation>
    <scope>NUCLEOTIDE SEQUENCE [LARGE SCALE GENOMIC DNA]</scope>
    <source>
        <strain evidence="3 4">CCFEE 5184</strain>
    </source>
</reference>
<evidence type="ECO:0000256" key="1">
    <source>
        <dbReference type="SAM" id="MobiDB-lite"/>
    </source>
</evidence>
<dbReference type="EMBL" id="NAJQ01000270">
    <property type="protein sequence ID" value="TKA73285.1"/>
    <property type="molecule type" value="Genomic_DNA"/>
</dbReference>
<feature type="region of interest" description="Disordered" evidence="1">
    <location>
        <begin position="33"/>
        <end position="53"/>
    </location>
</feature>
<feature type="chain" id="PRO_5021029361" evidence="2">
    <location>
        <begin position="20"/>
        <end position="80"/>
    </location>
</feature>
<evidence type="ECO:0000313" key="4">
    <source>
        <dbReference type="Proteomes" id="UP000309340"/>
    </source>
</evidence>
<comment type="caution">
    <text evidence="3">The sequence shown here is derived from an EMBL/GenBank/DDBJ whole genome shotgun (WGS) entry which is preliminary data.</text>
</comment>
<evidence type="ECO:0000256" key="2">
    <source>
        <dbReference type="SAM" id="SignalP"/>
    </source>
</evidence>
<proteinExistence type="predicted"/>
<gene>
    <name evidence="3" type="ORF">B0A55_06073</name>
</gene>
<name>A0A4U0XF86_9PEZI</name>
<dbReference type="Proteomes" id="UP000309340">
    <property type="component" value="Unassembled WGS sequence"/>
</dbReference>